<dbReference type="PANTHER" id="PTHR14002:SF50">
    <property type="entry name" value="ALPHA-TECTORIN-LIKE-RELATED"/>
    <property type="match status" value="1"/>
</dbReference>
<dbReference type="Proteomes" id="UP001219934">
    <property type="component" value="Unassembled WGS sequence"/>
</dbReference>
<keyword evidence="5" id="KW-1185">Reference proteome</keyword>
<name>A0AAD6F870_9TELE</name>
<dbReference type="InterPro" id="IPR001507">
    <property type="entry name" value="ZP_dom"/>
</dbReference>
<comment type="caution">
    <text evidence="4">The sequence shown here is derived from an EMBL/GenBank/DDBJ whole genome shotgun (WGS) entry which is preliminary data.</text>
</comment>
<evidence type="ECO:0000259" key="3">
    <source>
        <dbReference type="PROSITE" id="PS51034"/>
    </source>
</evidence>
<protein>
    <recommendedName>
        <fullName evidence="3">ZP domain-containing protein</fullName>
    </recommendedName>
</protein>
<proteinExistence type="predicted"/>
<accession>A0AAD6F870</accession>
<evidence type="ECO:0000256" key="1">
    <source>
        <dbReference type="ARBA" id="ARBA00022729"/>
    </source>
</evidence>
<evidence type="ECO:0000313" key="5">
    <source>
        <dbReference type="Proteomes" id="UP001219934"/>
    </source>
</evidence>
<evidence type="ECO:0000256" key="2">
    <source>
        <dbReference type="ARBA" id="ARBA00023157"/>
    </source>
</evidence>
<keyword evidence="1" id="KW-0732">Signal</keyword>
<dbReference type="AlphaFoldDB" id="A0AAD6F870"/>
<evidence type="ECO:0000313" key="4">
    <source>
        <dbReference type="EMBL" id="KAJ4925289.1"/>
    </source>
</evidence>
<dbReference type="EMBL" id="JAPTMU010000021">
    <property type="protein sequence ID" value="KAJ4925289.1"/>
    <property type="molecule type" value="Genomic_DNA"/>
</dbReference>
<sequence length="495" mass="55906">MDNETHMVTFGFDSSNICGMEVVKNNSMILYRNAIMTRNMSEYGVITCHNQIQIDFSCLYKEPEIKSFAFRIKDSSVVQELTSGEWNYTLQMSAYLDQNLLYVVKPETELLLNQRIWLELKTEGLDGNRVSIVTDSCWATSQWSPNGSLSYDLINSGCTWCSKGKMVSHKQENYMSQDALCSGGTLKTPLSSADSLGPVWGVHIWHDNSGPSPSWNIKHLDVSETLFSFPLDPPRAGTSNTWTCPSPNYSCFNYSCSNNCGSNYSCFQNSRSDNCSPNYSCSHNCGPNYSCSNNCGPNYSCSHNWGPNYYCSNYSCSHNCGPNYCCSHNSRPNYCYSNYCSPNYSCSHNSCPNYCRSNYSCFHYSRSDNCSPNYCSSNYSCSHNCGPNYCSSNYSCSHNCVPNYCCSHNSRPNYCYSNYCSPNYSCYNYCCTHYSRSNKCSLNYSCSYNCCSHNCSPNYCCSHNSHPNYCYSNYCSPNYSCSYNCCSNNCGPNYC</sequence>
<dbReference type="PROSITE" id="PS51034">
    <property type="entry name" value="ZP_2"/>
    <property type="match status" value="1"/>
</dbReference>
<feature type="domain" description="ZP" evidence="3">
    <location>
        <begin position="1"/>
        <end position="273"/>
    </location>
</feature>
<dbReference type="Gene3D" id="2.60.60.20">
    <property type="entry name" value="PLAT/LH2 domain"/>
    <property type="match status" value="1"/>
</dbReference>
<keyword evidence="2" id="KW-1015">Disulfide bond</keyword>
<gene>
    <name evidence="4" type="ORF">JOQ06_018024</name>
</gene>
<organism evidence="4 5">
    <name type="scientific">Pogonophryne albipinna</name>
    <dbReference type="NCBI Taxonomy" id="1090488"/>
    <lineage>
        <taxon>Eukaryota</taxon>
        <taxon>Metazoa</taxon>
        <taxon>Chordata</taxon>
        <taxon>Craniata</taxon>
        <taxon>Vertebrata</taxon>
        <taxon>Euteleostomi</taxon>
        <taxon>Actinopterygii</taxon>
        <taxon>Neopterygii</taxon>
        <taxon>Teleostei</taxon>
        <taxon>Neoteleostei</taxon>
        <taxon>Acanthomorphata</taxon>
        <taxon>Eupercaria</taxon>
        <taxon>Perciformes</taxon>
        <taxon>Notothenioidei</taxon>
        <taxon>Pogonophryne</taxon>
    </lineage>
</organism>
<reference evidence="4" key="1">
    <citation type="submission" date="2022-11" db="EMBL/GenBank/DDBJ databases">
        <title>Chromosome-level genome of Pogonophryne albipinna.</title>
        <authorList>
            <person name="Jo E."/>
        </authorList>
    </citation>
    <scope>NUCLEOTIDE SEQUENCE</scope>
    <source>
        <strain evidence="4">SGF0006</strain>
        <tissue evidence="4">Muscle</tissue>
    </source>
</reference>
<dbReference type="PANTHER" id="PTHR14002">
    <property type="entry name" value="ENDOGLIN/TGF-BETA RECEPTOR TYPE III"/>
    <property type="match status" value="1"/>
</dbReference>